<dbReference type="InterPro" id="IPR036662">
    <property type="entry name" value="PTS_EIIA_man-typ_sf"/>
</dbReference>
<dbReference type="InterPro" id="IPR039643">
    <property type="entry name" value="DhaM"/>
</dbReference>
<dbReference type="SUPFAM" id="SSF53062">
    <property type="entry name" value="PTS system fructose IIA component-like"/>
    <property type="match status" value="1"/>
</dbReference>
<dbReference type="AlphaFoldDB" id="A0A7Y9DJM8"/>
<evidence type="ECO:0000313" key="7">
    <source>
        <dbReference type="EMBL" id="NYD21223.1"/>
    </source>
</evidence>
<dbReference type="PROSITE" id="PS51096">
    <property type="entry name" value="PTS_EIIA_TYPE_4"/>
    <property type="match status" value="1"/>
</dbReference>
<evidence type="ECO:0000256" key="4">
    <source>
        <dbReference type="ARBA" id="ARBA00022679"/>
    </source>
</evidence>
<gene>
    <name evidence="7" type="ORF">BJ968_000763</name>
</gene>
<dbReference type="GO" id="GO:0016020">
    <property type="term" value="C:membrane"/>
    <property type="evidence" value="ECO:0007669"/>
    <property type="project" value="InterPro"/>
</dbReference>
<evidence type="ECO:0000256" key="3">
    <source>
        <dbReference type="ARBA" id="ARBA00012095"/>
    </source>
</evidence>
<evidence type="ECO:0000259" key="6">
    <source>
        <dbReference type="PROSITE" id="PS51096"/>
    </source>
</evidence>
<sequence length="129" mass="12497">MSVRVVLLSHSAAVARGVADLAGQMAPSATVVPVGGTADGRLGTDADALEGAVGQALAAGEEVALLVDLGSAVLTARTVLADLDDDAPVALVDAPFLEGAVAAVVTASTGAGLAEVVAQAELARGLRKT</sequence>
<name>A0A7Y9DJM8_9ACTN</name>
<evidence type="ECO:0000256" key="5">
    <source>
        <dbReference type="ARBA" id="ARBA00046577"/>
    </source>
</evidence>
<accession>A0A7Y9DJM8</accession>
<dbReference type="PANTHER" id="PTHR38594">
    <property type="entry name" value="PEP-DEPENDENT DIHYDROXYACETONE KINASE, PHOSPHORYL DONOR SUBUNIT DHAM"/>
    <property type="match status" value="1"/>
</dbReference>
<dbReference type="GO" id="GO:0047324">
    <property type="term" value="F:phosphoenolpyruvate-glycerone phosphotransferase activity"/>
    <property type="evidence" value="ECO:0007669"/>
    <property type="project" value="UniProtKB-EC"/>
</dbReference>
<comment type="subunit">
    <text evidence="5">Homodimer. The dihydroxyacetone kinase complex is composed of a homodimer of DhaM, a homodimer of DhaK and the subunit DhaL.</text>
</comment>
<keyword evidence="4" id="KW-0808">Transferase</keyword>
<dbReference type="Gene3D" id="3.40.50.510">
    <property type="entry name" value="Phosphotransferase system, mannose-type IIA component"/>
    <property type="match status" value="1"/>
</dbReference>
<evidence type="ECO:0000256" key="2">
    <source>
        <dbReference type="ARBA" id="ARBA00002788"/>
    </source>
</evidence>
<dbReference type="Pfam" id="PF03610">
    <property type="entry name" value="EIIA-man"/>
    <property type="match status" value="1"/>
</dbReference>
<organism evidence="7 8">
    <name type="scientific">Kineococcus aurantiacus</name>
    <dbReference type="NCBI Taxonomy" id="37633"/>
    <lineage>
        <taxon>Bacteria</taxon>
        <taxon>Bacillati</taxon>
        <taxon>Actinomycetota</taxon>
        <taxon>Actinomycetes</taxon>
        <taxon>Kineosporiales</taxon>
        <taxon>Kineosporiaceae</taxon>
        <taxon>Kineococcus</taxon>
    </lineage>
</organism>
<dbReference type="EMBL" id="JACCBB010000001">
    <property type="protein sequence ID" value="NYD21223.1"/>
    <property type="molecule type" value="Genomic_DNA"/>
</dbReference>
<dbReference type="GO" id="GO:0019563">
    <property type="term" value="P:glycerol catabolic process"/>
    <property type="evidence" value="ECO:0007669"/>
    <property type="project" value="InterPro"/>
</dbReference>
<comment type="function">
    <text evidence="2">Component of the dihydroxyacetone kinase complex, which is responsible for the phosphoenolpyruvate (PEP)-dependent phosphorylation of dihydroxyacetone. DhaM serves as the phosphoryl donor. Is phosphorylated by phosphoenolpyruvate in an EI- and HPr-dependent reaction, and a phosphorelay system on histidine residues finally leads to phosphoryl transfer to DhaL and dihydroxyacetone.</text>
</comment>
<protein>
    <recommendedName>
        <fullName evidence="3">phosphoenolpyruvate--glycerone phosphotransferase</fullName>
        <ecNumber evidence="3">2.7.1.121</ecNumber>
    </recommendedName>
</protein>
<dbReference type="GO" id="GO:0009401">
    <property type="term" value="P:phosphoenolpyruvate-dependent sugar phosphotransferase system"/>
    <property type="evidence" value="ECO:0007669"/>
    <property type="project" value="InterPro"/>
</dbReference>
<proteinExistence type="predicted"/>
<keyword evidence="7" id="KW-0418">Kinase</keyword>
<comment type="catalytic activity">
    <reaction evidence="1">
        <text>dihydroxyacetone + phosphoenolpyruvate = dihydroxyacetone phosphate + pyruvate</text>
        <dbReference type="Rhea" id="RHEA:18381"/>
        <dbReference type="ChEBI" id="CHEBI:15361"/>
        <dbReference type="ChEBI" id="CHEBI:16016"/>
        <dbReference type="ChEBI" id="CHEBI:57642"/>
        <dbReference type="ChEBI" id="CHEBI:58702"/>
        <dbReference type="EC" id="2.7.1.121"/>
    </reaction>
</comment>
<evidence type="ECO:0000313" key="8">
    <source>
        <dbReference type="Proteomes" id="UP000521922"/>
    </source>
</evidence>
<dbReference type="Proteomes" id="UP000521922">
    <property type="component" value="Unassembled WGS sequence"/>
</dbReference>
<dbReference type="EC" id="2.7.1.121" evidence="3"/>
<dbReference type="InterPro" id="IPR004701">
    <property type="entry name" value="PTS_EIIA_man-typ"/>
</dbReference>
<comment type="caution">
    <text evidence="7">The sequence shown here is derived from an EMBL/GenBank/DDBJ whole genome shotgun (WGS) entry which is preliminary data.</text>
</comment>
<evidence type="ECO:0000256" key="1">
    <source>
        <dbReference type="ARBA" id="ARBA00001113"/>
    </source>
</evidence>
<dbReference type="InterPro" id="IPR012844">
    <property type="entry name" value="DhaM_N"/>
</dbReference>
<keyword evidence="8" id="KW-1185">Reference proteome</keyword>
<reference evidence="7 8" key="1">
    <citation type="submission" date="2020-07" db="EMBL/GenBank/DDBJ databases">
        <title>Sequencing the genomes of 1000 actinobacteria strains.</title>
        <authorList>
            <person name="Klenk H.-P."/>
        </authorList>
    </citation>
    <scope>NUCLEOTIDE SEQUENCE [LARGE SCALE GENOMIC DNA]</scope>
    <source>
        <strain evidence="7 8">DSM 7487</strain>
    </source>
</reference>
<dbReference type="PANTHER" id="PTHR38594:SF1">
    <property type="entry name" value="PEP-DEPENDENT DIHYDROXYACETONE KINASE, PHOSPHORYL DONOR SUBUNIT DHAM"/>
    <property type="match status" value="1"/>
</dbReference>
<feature type="domain" description="PTS EIIA type-4" evidence="6">
    <location>
        <begin position="2"/>
        <end position="129"/>
    </location>
</feature>
<dbReference type="NCBIfam" id="TIGR02364">
    <property type="entry name" value="dha_pts"/>
    <property type="match status" value="1"/>
</dbReference>